<dbReference type="GO" id="GO:0005829">
    <property type="term" value="C:cytosol"/>
    <property type="evidence" value="ECO:0007669"/>
    <property type="project" value="TreeGrafter"/>
</dbReference>
<dbReference type="InterPro" id="IPR035959">
    <property type="entry name" value="RutC-like_sf"/>
</dbReference>
<sequence length="129" mass="14789">MFKTIHTNKVISPLGPYVQGSIFNNMMFISGQIGLNKKPESSTKNITEETMFILNNINYILQEGEFKVNNIIKTTIYVTDIHDLKKINIAYEKFFLNHNSQFPTRSCVQVAKLPYDANIEIEAIAMKNL</sequence>
<dbReference type="Pfam" id="PF01042">
    <property type="entry name" value="Ribonuc_L-PSP"/>
    <property type="match status" value="1"/>
</dbReference>
<accession>A0AAT9IH47</accession>
<dbReference type="InterPro" id="IPR006175">
    <property type="entry name" value="YjgF/YER057c/UK114"/>
</dbReference>
<organism evidence="2">
    <name type="scientific">Buchnera aphidicola</name>
    <name type="common">Anoecia corni</name>
    <dbReference type="NCBI Taxonomy" id="2994477"/>
    <lineage>
        <taxon>Bacteria</taxon>
        <taxon>Pseudomonadati</taxon>
        <taxon>Pseudomonadota</taxon>
        <taxon>Gammaproteobacteria</taxon>
        <taxon>Enterobacterales</taxon>
        <taxon>Erwiniaceae</taxon>
        <taxon>Buchnera</taxon>
    </lineage>
</organism>
<dbReference type="AlphaFoldDB" id="A0AAT9IH47"/>
<dbReference type="SUPFAM" id="SSF55298">
    <property type="entry name" value="YjgF-like"/>
    <property type="match status" value="1"/>
</dbReference>
<dbReference type="GO" id="GO:0120241">
    <property type="term" value="F:2-iminobutanoate/2-iminopropanoate deaminase"/>
    <property type="evidence" value="ECO:0007669"/>
    <property type="project" value="UniProtKB-EC"/>
</dbReference>
<proteinExistence type="inferred from homology"/>
<dbReference type="InterPro" id="IPR006056">
    <property type="entry name" value="RidA"/>
</dbReference>
<dbReference type="InterPro" id="IPR019897">
    <property type="entry name" value="RidA_CS"/>
</dbReference>
<evidence type="ECO:0000256" key="1">
    <source>
        <dbReference type="ARBA" id="ARBA00010552"/>
    </source>
</evidence>
<dbReference type="CDD" id="cd00448">
    <property type="entry name" value="YjgF_YER057c_UK114_family"/>
    <property type="match status" value="1"/>
</dbReference>
<reference evidence="2" key="1">
    <citation type="submission" date="2024-06" db="EMBL/GenBank/DDBJ databases">
        <authorList>
            <person name="Manzano-Marin A."/>
            <person name="Manzano-Marin A."/>
            <person name="Alejandro Manzano Marin A."/>
        </authorList>
    </citation>
    <scope>NUCLEOTIDE SEQUENCE</scope>
    <source>
        <strain evidence="2">Ancorni-2928</strain>
    </source>
</reference>
<dbReference type="PANTHER" id="PTHR11803">
    <property type="entry name" value="2-IMINOBUTANOATE/2-IMINOPROPANOATE DEAMINASE RIDA"/>
    <property type="match status" value="1"/>
</dbReference>
<dbReference type="NCBIfam" id="TIGR00004">
    <property type="entry name" value="Rid family detoxifying hydrolase"/>
    <property type="match status" value="1"/>
</dbReference>
<name>A0AAT9IH47_9GAMM</name>
<gene>
    <name evidence="2" type="primary">ridA</name>
    <name evidence="2" type="ORF">BUANCORI2928_289</name>
</gene>
<dbReference type="EC" id="3.5.99.10" evidence="2"/>
<dbReference type="RefSeq" id="WP_367680836.1">
    <property type="nucleotide sequence ID" value="NZ_OZ060371.1"/>
</dbReference>
<evidence type="ECO:0000313" key="2">
    <source>
        <dbReference type="EMBL" id="CAL4043311.1"/>
    </source>
</evidence>
<keyword evidence="2" id="KW-0378">Hydrolase</keyword>
<dbReference type="FunFam" id="3.30.1330.40:FF:000001">
    <property type="entry name" value="L-PSP family endoribonuclease"/>
    <property type="match status" value="1"/>
</dbReference>
<dbReference type="Gene3D" id="3.30.1330.40">
    <property type="entry name" value="RutC-like"/>
    <property type="match status" value="1"/>
</dbReference>
<protein>
    <submittedName>
        <fullName evidence="2">2-iminobutanoate/2-iminopropanoate deaminase</fullName>
        <ecNumber evidence="2">3.5.99.10</ecNumber>
    </submittedName>
</protein>
<dbReference type="PANTHER" id="PTHR11803:SF39">
    <property type="entry name" value="2-IMINOBUTANOATE_2-IMINOPROPANOATE DEAMINASE"/>
    <property type="match status" value="1"/>
</dbReference>
<comment type="similarity">
    <text evidence="1">Belongs to the RutC family.</text>
</comment>
<dbReference type="EMBL" id="OZ060371">
    <property type="protein sequence ID" value="CAL4043311.1"/>
    <property type="molecule type" value="Genomic_DNA"/>
</dbReference>
<dbReference type="PROSITE" id="PS01094">
    <property type="entry name" value="UPF0076"/>
    <property type="match status" value="1"/>
</dbReference>